<keyword evidence="1" id="KW-0732">Signal</keyword>
<dbReference type="AlphaFoldDB" id="A0A1H6A4M6"/>
<feature type="signal peptide" evidence="1">
    <location>
        <begin position="1"/>
        <end position="19"/>
    </location>
</feature>
<proteinExistence type="predicted"/>
<feature type="chain" id="PRO_5009292252" evidence="1">
    <location>
        <begin position="20"/>
        <end position="508"/>
    </location>
</feature>
<gene>
    <name evidence="2" type="ORF">SAMN05421819_2911</name>
</gene>
<protein>
    <submittedName>
        <fullName evidence="2">Uncharacterized protein</fullName>
    </submittedName>
</protein>
<evidence type="ECO:0000256" key="1">
    <source>
        <dbReference type="SAM" id="SignalP"/>
    </source>
</evidence>
<sequence>MKLSPSALAALLIATPAMACTSDCPMMKSLHPGTPCEPISAAAAPSMATAPATPPMVMQARNLIEAQLQHGSSGTSIEPASTPVSMLMTSGHGWQLMLHGTAFVANNQQQAAKVPGQAERGRDAFFSTNWVMPMAEHRVGPGTLTLRTMLSLEPGTVHNREYPELFQQGETAYGTPILDGQHPHDLWMELAAIYDVPLGKRALFELYSAPVGDPAIGPTAYPHRASAGEDPLAALGHHQEDSTHIAFNVITGGLTYRWARVELSGFHGGEPAEDRWHFQPSTNGHNVDSVSTRLTVSPTADWTGQYSFAHIQHPEALYPTEDQQRQTASIMYHHTWKHAASDNAMGSMDMSGDMAGMDMAAMDMKHSAAMPGMSAEPSTDLSATFVWGRTKAEPLAPTSASEVANSYLAEARFKFLTKNYVWTRLENAARTSELELTPGAPLPIGFDEQGVGHVAAYSFGYDRDFAAGPHLVIAPGTQISFYRTPDALRSIYGNTPTGEAFFLRLRLR</sequence>
<name>A0A1H6A4M6_9BACT</name>
<reference evidence="2 3" key="1">
    <citation type="submission" date="2016-10" db="EMBL/GenBank/DDBJ databases">
        <authorList>
            <person name="de Groot N.N."/>
        </authorList>
    </citation>
    <scope>NUCLEOTIDE SEQUENCE [LARGE SCALE GENOMIC DNA]</scope>
    <source>
        <strain evidence="2 3">DSM 22489</strain>
    </source>
</reference>
<evidence type="ECO:0000313" key="2">
    <source>
        <dbReference type="EMBL" id="SEG43391.1"/>
    </source>
</evidence>
<dbReference type="RefSeq" id="WP_146072152.1">
    <property type="nucleotide sequence ID" value="NZ_FNVA01000005.1"/>
</dbReference>
<accession>A0A1H6A4M6</accession>
<dbReference type="Proteomes" id="UP000236728">
    <property type="component" value="Unassembled WGS sequence"/>
</dbReference>
<keyword evidence="3" id="KW-1185">Reference proteome</keyword>
<dbReference type="EMBL" id="FNVA01000005">
    <property type="protein sequence ID" value="SEG43391.1"/>
    <property type="molecule type" value="Genomic_DNA"/>
</dbReference>
<organism evidence="2 3">
    <name type="scientific">Bryocella elongata</name>
    <dbReference type="NCBI Taxonomy" id="863522"/>
    <lineage>
        <taxon>Bacteria</taxon>
        <taxon>Pseudomonadati</taxon>
        <taxon>Acidobacteriota</taxon>
        <taxon>Terriglobia</taxon>
        <taxon>Terriglobales</taxon>
        <taxon>Acidobacteriaceae</taxon>
        <taxon>Bryocella</taxon>
    </lineage>
</organism>
<dbReference type="OrthoDB" id="5490906at2"/>
<evidence type="ECO:0000313" key="3">
    <source>
        <dbReference type="Proteomes" id="UP000236728"/>
    </source>
</evidence>